<evidence type="ECO:0000313" key="4">
    <source>
        <dbReference type="EMBL" id="TQK75850.1"/>
    </source>
</evidence>
<dbReference type="EMBL" id="VFNV01000001">
    <property type="protein sequence ID" value="TQK75850.1"/>
    <property type="molecule type" value="Genomic_DNA"/>
</dbReference>
<proteinExistence type="inferred from homology"/>
<dbReference type="InterPro" id="IPR013549">
    <property type="entry name" value="DUF1731"/>
</dbReference>
<evidence type="ECO:0008006" key="6">
    <source>
        <dbReference type="Google" id="ProtNLM"/>
    </source>
</evidence>
<feature type="domain" description="NAD-dependent epimerase/dehydratase" evidence="2">
    <location>
        <begin position="4"/>
        <end position="217"/>
    </location>
</feature>
<sequence>MATILIAGGSGFIGSALTRALRERGDRAIILTRAPRGFADQRAWDPARAELDASVLDGVDAVVNLAGAGIADRRWTAARKTELIASRVGPTDLLSRAIAAHQGVGVLVQGSAIGYYGDRPGETLTEESGPGKGFIADLVRSWEGAAAPARDSGIPVAFLRTGIVLAPRGGALARLLPLIRLGLGGPLAGGQAHWGWITLRDHVRAIMHVLDQGTDGPVNIVAPTPATNGEVIGALAHAFNRPAWLRVPAPALHLVIGEFAGEILADQLTLPRVLLAAGFPFRDPTPQAAAKWIARSAPR</sequence>
<protein>
    <recommendedName>
        <fullName evidence="6">TIGR01777 family protein</fullName>
    </recommendedName>
</protein>
<dbReference type="Pfam" id="PF08338">
    <property type="entry name" value="DUF1731"/>
    <property type="match status" value="1"/>
</dbReference>
<dbReference type="PANTHER" id="PTHR11092:SF0">
    <property type="entry name" value="EPIMERASE FAMILY PROTEIN SDR39U1"/>
    <property type="match status" value="1"/>
</dbReference>
<keyword evidence="5" id="KW-1185">Reference proteome</keyword>
<comment type="caution">
    <text evidence="4">The sequence shown here is derived from an EMBL/GenBank/DDBJ whole genome shotgun (WGS) entry which is preliminary data.</text>
</comment>
<dbReference type="SUPFAM" id="SSF51735">
    <property type="entry name" value="NAD(P)-binding Rossmann-fold domains"/>
    <property type="match status" value="1"/>
</dbReference>
<dbReference type="InterPro" id="IPR036291">
    <property type="entry name" value="NAD(P)-bd_dom_sf"/>
</dbReference>
<dbReference type="AlphaFoldDB" id="A0A542SMJ4"/>
<dbReference type="InterPro" id="IPR010099">
    <property type="entry name" value="SDR39U1"/>
</dbReference>
<feature type="domain" description="DUF1731" evidence="3">
    <location>
        <begin position="247"/>
        <end position="293"/>
    </location>
</feature>
<dbReference type="NCBIfam" id="TIGR01777">
    <property type="entry name" value="yfcH"/>
    <property type="match status" value="1"/>
</dbReference>
<accession>A0A542SMJ4</accession>
<reference evidence="4 5" key="1">
    <citation type="submission" date="2019-06" db="EMBL/GenBank/DDBJ databases">
        <title>Sequencing the genomes of 1000 actinobacteria strains.</title>
        <authorList>
            <person name="Klenk H.-P."/>
        </authorList>
    </citation>
    <scope>NUCLEOTIDE SEQUENCE [LARGE SCALE GENOMIC DNA]</scope>
    <source>
        <strain evidence="4 5">DSM 10596</strain>
    </source>
</reference>
<dbReference type="OrthoDB" id="9801773at2"/>
<dbReference type="InterPro" id="IPR001509">
    <property type="entry name" value="Epimerase_deHydtase"/>
</dbReference>
<gene>
    <name evidence="4" type="ORF">FB389_0489</name>
</gene>
<dbReference type="RefSeq" id="WP_142111195.1">
    <property type="nucleotide sequence ID" value="NZ_BAAATB010000008.1"/>
</dbReference>
<organism evidence="4 5">
    <name type="scientific">Rarobacter incanus</name>
    <dbReference type="NCBI Taxonomy" id="153494"/>
    <lineage>
        <taxon>Bacteria</taxon>
        <taxon>Bacillati</taxon>
        <taxon>Actinomycetota</taxon>
        <taxon>Actinomycetes</taxon>
        <taxon>Micrococcales</taxon>
        <taxon>Rarobacteraceae</taxon>
        <taxon>Rarobacter</taxon>
    </lineage>
</organism>
<evidence type="ECO:0000259" key="2">
    <source>
        <dbReference type="Pfam" id="PF01370"/>
    </source>
</evidence>
<evidence type="ECO:0000313" key="5">
    <source>
        <dbReference type="Proteomes" id="UP000316181"/>
    </source>
</evidence>
<evidence type="ECO:0000256" key="1">
    <source>
        <dbReference type="ARBA" id="ARBA00009353"/>
    </source>
</evidence>
<dbReference type="Proteomes" id="UP000316181">
    <property type="component" value="Unassembled WGS sequence"/>
</dbReference>
<dbReference type="Gene3D" id="3.40.50.720">
    <property type="entry name" value="NAD(P)-binding Rossmann-like Domain"/>
    <property type="match status" value="1"/>
</dbReference>
<dbReference type="Pfam" id="PF01370">
    <property type="entry name" value="Epimerase"/>
    <property type="match status" value="1"/>
</dbReference>
<dbReference type="PANTHER" id="PTHR11092">
    <property type="entry name" value="SUGAR NUCLEOTIDE EPIMERASE RELATED"/>
    <property type="match status" value="1"/>
</dbReference>
<evidence type="ECO:0000259" key="3">
    <source>
        <dbReference type="Pfam" id="PF08338"/>
    </source>
</evidence>
<name>A0A542SMJ4_9MICO</name>
<comment type="similarity">
    <text evidence="1">Belongs to the NAD(P)-dependent epimerase/dehydratase family. SDR39U1 subfamily.</text>
</comment>